<reference evidence="1" key="1">
    <citation type="submission" date="2020-05" db="EMBL/GenBank/DDBJ databases">
        <title>Phylogenomic resolution of chytrid fungi.</title>
        <authorList>
            <person name="Stajich J.E."/>
            <person name="Amses K."/>
            <person name="Simmons R."/>
            <person name="Seto K."/>
            <person name="Myers J."/>
            <person name="Bonds A."/>
            <person name="Quandt C.A."/>
            <person name="Barry K."/>
            <person name="Liu P."/>
            <person name="Grigoriev I."/>
            <person name="Longcore J.E."/>
            <person name="James T.Y."/>
        </authorList>
    </citation>
    <scope>NUCLEOTIDE SEQUENCE</scope>
    <source>
        <strain evidence="1">JEL0476</strain>
    </source>
</reference>
<organism evidence="1 2">
    <name type="scientific">Clydaea vesicula</name>
    <dbReference type="NCBI Taxonomy" id="447962"/>
    <lineage>
        <taxon>Eukaryota</taxon>
        <taxon>Fungi</taxon>
        <taxon>Fungi incertae sedis</taxon>
        <taxon>Chytridiomycota</taxon>
        <taxon>Chytridiomycota incertae sedis</taxon>
        <taxon>Chytridiomycetes</taxon>
        <taxon>Lobulomycetales</taxon>
        <taxon>Lobulomycetaceae</taxon>
        <taxon>Clydaea</taxon>
    </lineage>
</organism>
<gene>
    <name evidence="1" type="ORF">HK099_001089</name>
</gene>
<accession>A0AAD5TTZ8</accession>
<dbReference type="Proteomes" id="UP001211065">
    <property type="component" value="Unassembled WGS sequence"/>
</dbReference>
<proteinExistence type="predicted"/>
<keyword evidence="2" id="KW-1185">Reference proteome</keyword>
<name>A0AAD5TTZ8_9FUNG</name>
<evidence type="ECO:0000313" key="1">
    <source>
        <dbReference type="EMBL" id="KAJ3204573.1"/>
    </source>
</evidence>
<dbReference type="AlphaFoldDB" id="A0AAD5TTZ8"/>
<comment type="caution">
    <text evidence="1">The sequence shown here is derived from an EMBL/GenBank/DDBJ whole genome shotgun (WGS) entry which is preliminary data.</text>
</comment>
<evidence type="ECO:0000313" key="2">
    <source>
        <dbReference type="Proteomes" id="UP001211065"/>
    </source>
</evidence>
<protein>
    <submittedName>
        <fullName evidence="1">Uncharacterized protein</fullName>
    </submittedName>
</protein>
<dbReference type="EMBL" id="JADGJW010001286">
    <property type="protein sequence ID" value="KAJ3204573.1"/>
    <property type="molecule type" value="Genomic_DNA"/>
</dbReference>
<sequence>MKILNLAELPINILMKIIESSPTGIVLTCKYFFAIWKCNVSVRANWTLKKYGSKEKALLFSIKISKDEKVTKNILSRFKFNKHWLNYSFLVWCRLDKRKINNLQRIDSKSIAVDENTSIFNEFLKTKKLDFSSNFTFFLKSLMFPSMQQNIFEFFEDEKIEQKLNLSSLNIFEFNIKTNGIFKKEVKKVEIFDPKPTSDLESFLNNFNSTLHLIKHRSFHNLDNQEQNENFLNFFSFNNQKYIPFGCVLLYCLAWRNDYENFGKVFNSLHSSYLDSKIFRFAFEICLELSRKNSFTKVEQIILERDWEPLELY</sequence>